<dbReference type="EMBL" id="JAFNEN010006535">
    <property type="protein sequence ID" value="KAG8155859.1"/>
    <property type="molecule type" value="Genomic_DNA"/>
</dbReference>
<evidence type="ECO:0000256" key="1">
    <source>
        <dbReference type="SAM" id="MobiDB-lite"/>
    </source>
</evidence>
<dbReference type="AlphaFoldDB" id="A0AAV6TD64"/>
<proteinExistence type="predicted"/>
<evidence type="ECO:0000313" key="2">
    <source>
        <dbReference type="EMBL" id="KAG8155859.1"/>
    </source>
</evidence>
<organism evidence="2 3">
    <name type="scientific">Oedothorax gibbosus</name>
    <dbReference type="NCBI Taxonomy" id="931172"/>
    <lineage>
        <taxon>Eukaryota</taxon>
        <taxon>Metazoa</taxon>
        <taxon>Ecdysozoa</taxon>
        <taxon>Arthropoda</taxon>
        <taxon>Chelicerata</taxon>
        <taxon>Arachnida</taxon>
        <taxon>Araneae</taxon>
        <taxon>Araneomorphae</taxon>
        <taxon>Entelegynae</taxon>
        <taxon>Araneoidea</taxon>
        <taxon>Linyphiidae</taxon>
        <taxon>Erigoninae</taxon>
        <taxon>Oedothorax</taxon>
    </lineage>
</organism>
<evidence type="ECO:0000313" key="3">
    <source>
        <dbReference type="Proteomes" id="UP000827092"/>
    </source>
</evidence>
<protein>
    <submittedName>
        <fullName evidence="2">Uncharacterized protein</fullName>
    </submittedName>
</protein>
<comment type="caution">
    <text evidence="2">The sequence shown here is derived from an EMBL/GenBank/DDBJ whole genome shotgun (WGS) entry which is preliminary data.</text>
</comment>
<sequence length="132" mass="14663">MPVTALGKRGLGRCDPPHLSDLTQSAKGSGAGPGPLRTRADNEVRRPHVQASLETRMASRAPPTCRRDLMSLVGIRRQTWLRRIGPEDESRGLLPVEVRRADFMEQWTTNHLVLPAPRKRVESLLDSGLPVE</sequence>
<accession>A0AAV6TD64</accession>
<gene>
    <name evidence="2" type="ORF">JTE90_008352</name>
</gene>
<reference evidence="2 3" key="1">
    <citation type="journal article" date="2022" name="Nat. Ecol. Evol.">
        <title>A masculinizing supergene underlies an exaggerated male reproductive morph in a spider.</title>
        <authorList>
            <person name="Hendrickx F."/>
            <person name="De Corte Z."/>
            <person name="Sonet G."/>
            <person name="Van Belleghem S.M."/>
            <person name="Kostlbacher S."/>
            <person name="Vangestel C."/>
        </authorList>
    </citation>
    <scope>NUCLEOTIDE SEQUENCE [LARGE SCALE GENOMIC DNA]</scope>
    <source>
        <strain evidence="2">W744_W776</strain>
    </source>
</reference>
<keyword evidence="3" id="KW-1185">Reference proteome</keyword>
<dbReference type="Proteomes" id="UP000827092">
    <property type="component" value="Unassembled WGS sequence"/>
</dbReference>
<feature type="region of interest" description="Disordered" evidence="1">
    <location>
        <begin position="1"/>
        <end position="47"/>
    </location>
</feature>
<name>A0AAV6TD64_9ARAC</name>